<sequence length="178" mass="20166">QRSVSSNSRKWPIPDVSHLTFTMLLGSLHIYQEINSSHVHKFLTQRAISNVNKRVNFKCEQPFPNLKFSSQDKHSFSAILGKLSTFETLFYVRKATSRKLNFWSTSHLEAARESAGSLFSMLVGAGRGFVPRAGFEVAGYLWLDVLEVDINVGYCKHLTVCISIRCQLRLQPLESEEG</sequence>
<accession>A0AA40FEM0</accession>
<protein>
    <submittedName>
        <fullName evidence="1">Uncharacterized protein</fullName>
    </submittedName>
</protein>
<organism evidence="1 2">
    <name type="scientific">Melipona bicolor</name>
    <dbReference type="NCBI Taxonomy" id="60889"/>
    <lineage>
        <taxon>Eukaryota</taxon>
        <taxon>Metazoa</taxon>
        <taxon>Ecdysozoa</taxon>
        <taxon>Arthropoda</taxon>
        <taxon>Hexapoda</taxon>
        <taxon>Insecta</taxon>
        <taxon>Pterygota</taxon>
        <taxon>Neoptera</taxon>
        <taxon>Endopterygota</taxon>
        <taxon>Hymenoptera</taxon>
        <taxon>Apocrita</taxon>
        <taxon>Aculeata</taxon>
        <taxon>Apoidea</taxon>
        <taxon>Anthophila</taxon>
        <taxon>Apidae</taxon>
        <taxon>Melipona</taxon>
    </lineage>
</organism>
<dbReference type="EMBL" id="JAHYIQ010000051">
    <property type="protein sequence ID" value="KAK1117423.1"/>
    <property type="molecule type" value="Genomic_DNA"/>
</dbReference>
<keyword evidence="2" id="KW-1185">Reference proteome</keyword>
<comment type="caution">
    <text evidence="1">The sequence shown here is derived from an EMBL/GenBank/DDBJ whole genome shotgun (WGS) entry which is preliminary data.</text>
</comment>
<gene>
    <name evidence="1" type="ORF">K0M31_016627</name>
</gene>
<evidence type="ECO:0000313" key="2">
    <source>
        <dbReference type="Proteomes" id="UP001177670"/>
    </source>
</evidence>
<dbReference type="AlphaFoldDB" id="A0AA40FEM0"/>
<feature type="non-terminal residue" evidence="1">
    <location>
        <position position="1"/>
    </location>
</feature>
<dbReference type="Proteomes" id="UP001177670">
    <property type="component" value="Unassembled WGS sequence"/>
</dbReference>
<proteinExistence type="predicted"/>
<name>A0AA40FEM0_9HYME</name>
<evidence type="ECO:0000313" key="1">
    <source>
        <dbReference type="EMBL" id="KAK1117423.1"/>
    </source>
</evidence>
<reference evidence="1" key="1">
    <citation type="submission" date="2021-10" db="EMBL/GenBank/DDBJ databases">
        <title>Melipona bicolor Genome sequencing and assembly.</title>
        <authorList>
            <person name="Araujo N.S."/>
            <person name="Arias M.C."/>
        </authorList>
    </citation>
    <scope>NUCLEOTIDE SEQUENCE</scope>
    <source>
        <strain evidence="1">USP_2M_L1-L4_2017</strain>
        <tissue evidence="1">Whole body</tissue>
    </source>
</reference>